<reference evidence="2 3" key="1">
    <citation type="journal article" date="2024" name="J. Plant Pathol.">
        <title>Sequence and assembly of the genome of Seiridium unicorne, isolate CBS 538.82, causal agent of cypress canker disease.</title>
        <authorList>
            <person name="Scali E."/>
            <person name="Rocca G.D."/>
            <person name="Danti R."/>
            <person name="Garbelotto M."/>
            <person name="Barberini S."/>
            <person name="Baroncelli R."/>
            <person name="Emiliani G."/>
        </authorList>
    </citation>
    <scope>NUCLEOTIDE SEQUENCE [LARGE SCALE GENOMIC DNA]</scope>
    <source>
        <strain evidence="2 3">BM-138-508</strain>
    </source>
</reference>
<keyword evidence="3" id="KW-1185">Reference proteome</keyword>
<organism evidence="2 3">
    <name type="scientific">Seiridium unicorne</name>
    <dbReference type="NCBI Taxonomy" id="138068"/>
    <lineage>
        <taxon>Eukaryota</taxon>
        <taxon>Fungi</taxon>
        <taxon>Dikarya</taxon>
        <taxon>Ascomycota</taxon>
        <taxon>Pezizomycotina</taxon>
        <taxon>Sordariomycetes</taxon>
        <taxon>Xylariomycetidae</taxon>
        <taxon>Amphisphaeriales</taxon>
        <taxon>Sporocadaceae</taxon>
        <taxon>Seiridium</taxon>
    </lineage>
</organism>
<keyword evidence="1" id="KW-0812">Transmembrane</keyword>
<evidence type="ECO:0000313" key="2">
    <source>
        <dbReference type="EMBL" id="KAK9413248.1"/>
    </source>
</evidence>
<protein>
    <submittedName>
        <fullName evidence="2">Uncharacterized protein</fullName>
    </submittedName>
</protein>
<evidence type="ECO:0000256" key="1">
    <source>
        <dbReference type="SAM" id="Phobius"/>
    </source>
</evidence>
<keyword evidence="1" id="KW-0472">Membrane</keyword>
<proteinExistence type="predicted"/>
<dbReference type="EMBL" id="JARVKF010000440">
    <property type="protein sequence ID" value="KAK9413248.1"/>
    <property type="molecule type" value="Genomic_DNA"/>
</dbReference>
<dbReference type="Proteomes" id="UP001408356">
    <property type="component" value="Unassembled WGS sequence"/>
</dbReference>
<accession>A0ABR2UFI1</accession>
<gene>
    <name evidence="2" type="ORF">SUNI508_02447</name>
</gene>
<comment type="caution">
    <text evidence="2">The sequence shown here is derived from an EMBL/GenBank/DDBJ whole genome shotgun (WGS) entry which is preliminary data.</text>
</comment>
<name>A0ABR2UFI1_9PEZI</name>
<feature type="transmembrane region" description="Helical" evidence="1">
    <location>
        <begin position="97"/>
        <end position="118"/>
    </location>
</feature>
<keyword evidence="1" id="KW-1133">Transmembrane helix</keyword>
<sequence length="131" mass="14802">MPYPNRRSPRAANDSSFTSAPVTILDPIVLTDYLRQRELVRQEMTKFRAELGELRQQLIYAQETIDRGLGQRQANFANLNGGHLRIAHIFRRQMSGLLLGTIIAALFLVFAILIAFHATPSSLAKLFFDVC</sequence>
<evidence type="ECO:0000313" key="3">
    <source>
        <dbReference type="Proteomes" id="UP001408356"/>
    </source>
</evidence>